<feature type="signal peptide" evidence="2">
    <location>
        <begin position="1"/>
        <end position="23"/>
    </location>
</feature>
<proteinExistence type="predicted"/>
<evidence type="ECO:0000313" key="4">
    <source>
        <dbReference type="EMBL" id="KAJ8035094.1"/>
    </source>
</evidence>
<dbReference type="InterPro" id="IPR007110">
    <property type="entry name" value="Ig-like_dom"/>
</dbReference>
<dbReference type="InterPro" id="IPR036179">
    <property type="entry name" value="Ig-like_dom_sf"/>
</dbReference>
<gene>
    <name evidence="4" type="ORF">HOLleu_22207</name>
</gene>
<keyword evidence="1" id="KW-0812">Transmembrane</keyword>
<evidence type="ECO:0000259" key="3">
    <source>
        <dbReference type="PROSITE" id="PS50835"/>
    </source>
</evidence>
<dbReference type="InterPro" id="IPR003599">
    <property type="entry name" value="Ig_sub"/>
</dbReference>
<organism evidence="4 5">
    <name type="scientific">Holothuria leucospilota</name>
    <name type="common">Black long sea cucumber</name>
    <name type="synonym">Mertensiothuria leucospilota</name>
    <dbReference type="NCBI Taxonomy" id="206669"/>
    <lineage>
        <taxon>Eukaryota</taxon>
        <taxon>Metazoa</taxon>
        <taxon>Echinodermata</taxon>
        <taxon>Eleutherozoa</taxon>
        <taxon>Echinozoa</taxon>
        <taxon>Holothuroidea</taxon>
        <taxon>Aspidochirotacea</taxon>
        <taxon>Aspidochirotida</taxon>
        <taxon>Holothuriidae</taxon>
        <taxon>Holothuria</taxon>
    </lineage>
</organism>
<dbReference type="InterPro" id="IPR013783">
    <property type="entry name" value="Ig-like_fold"/>
</dbReference>
<feature type="transmembrane region" description="Helical" evidence="1">
    <location>
        <begin position="233"/>
        <end position="258"/>
    </location>
</feature>
<dbReference type="SUPFAM" id="SSF48726">
    <property type="entry name" value="Immunoglobulin"/>
    <property type="match status" value="1"/>
</dbReference>
<dbReference type="EMBL" id="JAIZAY010000010">
    <property type="protein sequence ID" value="KAJ8035094.1"/>
    <property type="molecule type" value="Genomic_DNA"/>
</dbReference>
<comment type="caution">
    <text evidence="4">The sequence shown here is derived from an EMBL/GenBank/DDBJ whole genome shotgun (WGS) entry which is preliminary data.</text>
</comment>
<feature type="domain" description="Ig-like" evidence="3">
    <location>
        <begin position="128"/>
        <end position="219"/>
    </location>
</feature>
<dbReference type="PROSITE" id="PS51257">
    <property type="entry name" value="PROKAR_LIPOPROTEIN"/>
    <property type="match status" value="1"/>
</dbReference>
<feature type="domain" description="Ig-like" evidence="3">
    <location>
        <begin position="33"/>
        <end position="116"/>
    </location>
</feature>
<protein>
    <recommendedName>
        <fullName evidence="3">Ig-like domain-containing protein</fullName>
    </recommendedName>
</protein>
<name>A0A9Q1BYW7_HOLLE</name>
<dbReference type="SMART" id="SM00409">
    <property type="entry name" value="IG"/>
    <property type="match status" value="1"/>
</dbReference>
<keyword evidence="1" id="KW-0472">Membrane</keyword>
<dbReference type="Proteomes" id="UP001152320">
    <property type="component" value="Chromosome 10"/>
</dbReference>
<reference evidence="4" key="1">
    <citation type="submission" date="2021-10" db="EMBL/GenBank/DDBJ databases">
        <title>Tropical sea cucumber genome reveals ecological adaptation and Cuvierian tubules defense mechanism.</title>
        <authorList>
            <person name="Chen T."/>
        </authorList>
    </citation>
    <scope>NUCLEOTIDE SEQUENCE</scope>
    <source>
        <strain evidence="4">Nanhai2018</strain>
        <tissue evidence="4">Muscle</tissue>
    </source>
</reference>
<dbReference type="PROSITE" id="PS50835">
    <property type="entry name" value="IG_LIKE"/>
    <property type="match status" value="2"/>
</dbReference>
<sequence>MPGKHRCIILIIIINTLGTLTSCQKWPILLFKEADSGVIPCIPRGQTTTFFWTRGEWYNISDEIAYNVNGVSGPDTEKFHVFSNGSLLLKNMTLMDEGNYYCRITSDRTECHGSVTVYLKATNTNKLPYIDRCSPNKGCTIYEKPSSTSYLTCKANQVSSDMSLKWFNESKEITEEVEKRQDKNTMNETIISSRIKINYDEPQFLTCQASSMKMETAFAHVRLQSEPVDGTSAGIIVFTVVLGATCAILLGFLVYTFVKQNRDKKTRSDSER</sequence>
<feature type="chain" id="PRO_5040194463" description="Ig-like domain-containing protein" evidence="2">
    <location>
        <begin position="24"/>
        <end position="272"/>
    </location>
</feature>
<dbReference type="OrthoDB" id="6159398at2759"/>
<evidence type="ECO:0000313" key="5">
    <source>
        <dbReference type="Proteomes" id="UP001152320"/>
    </source>
</evidence>
<evidence type="ECO:0000256" key="2">
    <source>
        <dbReference type="SAM" id="SignalP"/>
    </source>
</evidence>
<evidence type="ECO:0000256" key="1">
    <source>
        <dbReference type="SAM" id="Phobius"/>
    </source>
</evidence>
<accession>A0A9Q1BYW7</accession>
<keyword evidence="2" id="KW-0732">Signal</keyword>
<keyword evidence="5" id="KW-1185">Reference proteome</keyword>
<dbReference type="Gene3D" id="2.60.40.10">
    <property type="entry name" value="Immunoglobulins"/>
    <property type="match status" value="2"/>
</dbReference>
<dbReference type="AlphaFoldDB" id="A0A9Q1BYW7"/>
<keyword evidence="1" id="KW-1133">Transmembrane helix</keyword>